<dbReference type="InterPro" id="IPR024079">
    <property type="entry name" value="MetalloPept_cat_dom_sf"/>
</dbReference>
<keyword evidence="5" id="KW-0732">Signal</keyword>
<evidence type="ECO:0000256" key="1">
    <source>
        <dbReference type="ARBA" id="ARBA00003174"/>
    </source>
</evidence>
<gene>
    <name evidence="11" type="ORF">CLO192961_LOCUS183037</name>
</gene>
<keyword evidence="7" id="KW-0862">Zinc</keyword>
<dbReference type="Pfam" id="PF05572">
    <property type="entry name" value="Peptidase_M43"/>
    <property type="match status" value="1"/>
</dbReference>
<protein>
    <recommendedName>
        <fullName evidence="10">Peptidase M43 pregnancy-associated plasma-A domain-containing protein</fullName>
    </recommendedName>
</protein>
<comment type="function">
    <text evidence="1">Secreted metalloproteinase that allows assimilation of proteinaceous substrates.</text>
</comment>
<evidence type="ECO:0000313" key="12">
    <source>
        <dbReference type="Proteomes" id="UP000766486"/>
    </source>
</evidence>
<dbReference type="PANTHER" id="PTHR47466">
    <property type="match status" value="1"/>
</dbReference>
<comment type="similarity">
    <text evidence="2">Belongs to the peptidase M43B family.</text>
</comment>
<dbReference type="EMBL" id="CABFNS010000743">
    <property type="protein sequence ID" value="VUC26140.1"/>
    <property type="molecule type" value="Genomic_DNA"/>
</dbReference>
<organism evidence="11 12">
    <name type="scientific">Bionectria ochroleuca</name>
    <name type="common">Gliocladium roseum</name>
    <dbReference type="NCBI Taxonomy" id="29856"/>
    <lineage>
        <taxon>Eukaryota</taxon>
        <taxon>Fungi</taxon>
        <taxon>Dikarya</taxon>
        <taxon>Ascomycota</taxon>
        <taxon>Pezizomycotina</taxon>
        <taxon>Sordariomycetes</taxon>
        <taxon>Hypocreomycetidae</taxon>
        <taxon>Hypocreales</taxon>
        <taxon>Bionectriaceae</taxon>
        <taxon>Clonostachys</taxon>
    </lineage>
</organism>
<keyword evidence="12" id="KW-1185">Reference proteome</keyword>
<keyword evidence="8" id="KW-0482">Metalloprotease</keyword>
<keyword evidence="9" id="KW-1015">Disulfide bond</keyword>
<dbReference type="InterPro" id="IPR008754">
    <property type="entry name" value="Peptidase_M43"/>
</dbReference>
<evidence type="ECO:0000256" key="5">
    <source>
        <dbReference type="ARBA" id="ARBA00022729"/>
    </source>
</evidence>
<dbReference type="PANTHER" id="PTHR47466:SF1">
    <property type="entry name" value="METALLOPROTEASE MEP1 (AFU_ORTHOLOGUE AFUA_1G07730)-RELATED"/>
    <property type="match status" value="1"/>
</dbReference>
<accession>A0ABY6U537</accession>
<dbReference type="Proteomes" id="UP000766486">
    <property type="component" value="Unassembled WGS sequence"/>
</dbReference>
<sequence>IYIPLPSHSRKRLEGRLRARLDIDANRFAPMLILSLLVGAALAVPSNWCGNRALTSEHRETIQSLRVAESTGISLHRRQSGNSSSTINVPVYMNAVVNTTDSEDMLSETVLKSQFEVLSDRFAPYNITFTLKSANRMIDDDNSKGFDYYGWNSFKAAQRKGDYGTLNLYYVTNMDDQTWGSGSCTLPGDASGGPLVTMLDGCTMAAYTVPGGVSAGKTYKGEITVHEVGHWFSLLHTFYGEDCTGPGDYIDDTPQEAVWELNVCPIGRDSCPDQPGLDPITNYMDYAGEGCWTEFTPGQIERMHNAYWTLRAPSSVSKRG</sequence>
<comment type="caution">
    <text evidence="11">The sequence shown here is derived from an EMBL/GenBank/DDBJ whole genome shotgun (WGS) entry which is preliminary data.</text>
</comment>
<feature type="non-terminal residue" evidence="11">
    <location>
        <position position="1"/>
    </location>
</feature>
<keyword evidence="4" id="KW-0479">Metal-binding</keyword>
<feature type="domain" description="Peptidase M43 pregnancy-associated plasma-A" evidence="10">
    <location>
        <begin position="223"/>
        <end position="306"/>
    </location>
</feature>
<dbReference type="SUPFAM" id="SSF55486">
    <property type="entry name" value="Metalloproteases ('zincins'), catalytic domain"/>
    <property type="match status" value="1"/>
</dbReference>
<reference evidence="11 12" key="1">
    <citation type="submission" date="2019-06" db="EMBL/GenBank/DDBJ databases">
        <authorList>
            <person name="Broberg M."/>
        </authorList>
    </citation>
    <scope>NUCLEOTIDE SEQUENCE [LARGE SCALE GENOMIC DNA]</scope>
</reference>
<evidence type="ECO:0000256" key="4">
    <source>
        <dbReference type="ARBA" id="ARBA00022723"/>
    </source>
</evidence>
<evidence type="ECO:0000256" key="2">
    <source>
        <dbReference type="ARBA" id="ARBA00008721"/>
    </source>
</evidence>
<evidence type="ECO:0000313" key="11">
    <source>
        <dbReference type="EMBL" id="VUC26140.1"/>
    </source>
</evidence>
<proteinExistence type="inferred from homology"/>
<evidence type="ECO:0000256" key="7">
    <source>
        <dbReference type="ARBA" id="ARBA00022833"/>
    </source>
</evidence>
<keyword evidence="3" id="KW-0645">Protease</keyword>
<dbReference type="CDD" id="cd04275">
    <property type="entry name" value="ZnMc_pappalysin_like"/>
    <property type="match status" value="1"/>
</dbReference>
<name>A0ABY6U537_BIOOC</name>
<evidence type="ECO:0000256" key="8">
    <source>
        <dbReference type="ARBA" id="ARBA00023049"/>
    </source>
</evidence>
<evidence type="ECO:0000256" key="3">
    <source>
        <dbReference type="ARBA" id="ARBA00022670"/>
    </source>
</evidence>
<dbReference type="Gene3D" id="3.40.390.10">
    <property type="entry name" value="Collagenase (Catalytic Domain)"/>
    <property type="match status" value="1"/>
</dbReference>
<evidence type="ECO:0000256" key="9">
    <source>
        <dbReference type="ARBA" id="ARBA00023157"/>
    </source>
</evidence>
<evidence type="ECO:0000256" key="6">
    <source>
        <dbReference type="ARBA" id="ARBA00022801"/>
    </source>
</evidence>
<keyword evidence="6" id="KW-0378">Hydrolase</keyword>
<evidence type="ECO:0000259" key="10">
    <source>
        <dbReference type="Pfam" id="PF05572"/>
    </source>
</evidence>